<evidence type="ECO:0000256" key="10">
    <source>
        <dbReference type="SAM" id="Phobius"/>
    </source>
</evidence>
<dbReference type="Gene3D" id="3.90.132.10">
    <property type="entry name" value="Leishmanolysin , domain 2"/>
    <property type="match status" value="1"/>
</dbReference>
<evidence type="ECO:0000313" key="11">
    <source>
        <dbReference type="EMBL" id="CAD8892923.1"/>
    </source>
</evidence>
<dbReference type="GO" id="GO:0006508">
    <property type="term" value="P:proteolysis"/>
    <property type="evidence" value="ECO:0007669"/>
    <property type="project" value="UniProtKB-KW"/>
</dbReference>
<dbReference type="SUPFAM" id="SSF55486">
    <property type="entry name" value="Metalloproteases ('zincins'), catalytic domain"/>
    <property type="match status" value="1"/>
</dbReference>
<feature type="transmembrane region" description="Helical" evidence="10">
    <location>
        <begin position="675"/>
        <end position="697"/>
    </location>
</feature>
<evidence type="ECO:0000256" key="1">
    <source>
        <dbReference type="ARBA" id="ARBA00005860"/>
    </source>
</evidence>
<dbReference type="PANTHER" id="PTHR10942">
    <property type="entry name" value="LEISHMANOLYSIN-LIKE PEPTIDASE"/>
    <property type="match status" value="1"/>
</dbReference>
<evidence type="ECO:0000256" key="7">
    <source>
        <dbReference type="PIRSR" id="PIRSR601577-1"/>
    </source>
</evidence>
<organism evidence="11">
    <name type="scientific">Corethron hystrix</name>
    <dbReference type="NCBI Taxonomy" id="216773"/>
    <lineage>
        <taxon>Eukaryota</taxon>
        <taxon>Sar</taxon>
        <taxon>Stramenopiles</taxon>
        <taxon>Ochrophyta</taxon>
        <taxon>Bacillariophyta</taxon>
        <taxon>Coscinodiscophyceae</taxon>
        <taxon>Corethrophycidae</taxon>
        <taxon>Corethrales</taxon>
        <taxon>Corethraceae</taxon>
        <taxon>Corethron</taxon>
    </lineage>
</organism>
<comment type="similarity">
    <text evidence="1">Belongs to the peptidase M8 family.</text>
</comment>
<keyword evidence="6 8" id="KW-0482">Metalloprotease</keyword>
<dbReference type="EMBL" id="HBFR01027818">
    <property type="protein sequence ID" value="CAD8892923.1"/>
    <property type="molecule type" value="Transcribed_RNA"/>
</dbReference>
<dbReference type="GO" id="GO:0004222">
    <property type="term" value="F:metalloendopeptidase activity"/>
    <property type="evidence" value="ECO:0007669"/>
    <property type="project" value="InterPro"/>
</dbReference>
<dbReference type="GO" id="GO:0005737">
    <property type="term" value="C:cytoplasm"/>
    <property type="evidence" value="ECO:0007669"/>
    <property type="project" value="TreeGrafter"/>
</dbReference>
<evidence type="ECO:0000256" key="4">
    <source>
        <dbReference type="ARBA" id="ARBA00022801"/>
    </source>
</evidence>
<evidence type="ECO:0000256" key="2">
    <source>
        <dbReference type="ARBA" id="ARBA00022670"/>
    </source>
</evidence>
<keyword evidence="2" id="KW-0645">Protease</keyword>
<feature type="binding site" evidence="8">
    <location>
        <position position="364"/>
    </location>
    <ligand>
        <name>Zn(2+)</name>
        <dbReference type="ChEBI" id="CHEBI:29105"/>
        <note>catalytic</note>
    </ligand>
</feature>
<keyword evidence="10" id="KW-0472">Membrane</keyword>
<dbReference type="GO" id="GO:0007155">
    <property type="term" value="P:cell adhesion"/>
    <property type="evidence" value="ECO:0007669"/>
    <property type="project" value="InterPro"/>
</dbReference>
<evidence type="ECO:0000256" key="5">
    <source>
        <dbReference type="ARBA" id="ARBA00022833"/>
    </source>
</evidence>
<evidence type="ECO:0000256" key="6">
    <source>
        <dbReference type="ARBA" id="ARBA00023049"/>
    </source>
</evidence>
<comment type="cofactor">
    <cofactor evidence="8">
        <name>Zn(2+)</name>
        <dbReference type="ChEBI" id="CHEBI:29105"/>
    </cofactor>
    <text evidence="8">Binds 1 zinc ion per subunit.</text>
</comment>
<evidence type="ECO:0000256" key="8">
    <source>
        <dbReference type="PIRSR" id="PIRSR601577-2"/>
    </source>
</evidence>
<feature type="active site" evidence="7">
    <location>
        <position position="261"/>
    </location>
</feature>
<dbReference type="Gene3D" id="3.10.170.20">
    <property type="match status" value="1"/>
</dbReference>
<keyword evidence="3 8" id="KW-0479">Metal-binding</keyword>
<gene>
    <name evidence="11" type="ORF">CHYS00102_LOCUS20132</name>
</gene>
<dbReference type="AlphaFoldDB" id="A0A7S1BN78"/>
<feature type="compositionally biased region" description="Basic and acidic residues" evidence="9">
    <location>
        <begin position="29"/>
        <end position="38"/>
    </location>
</feature>
<dbReference type="InterPro" id="IPR001577">
    <property type="entry name" value="Peptidase_M8"/>
</dbReference>
<feature type="region of interest" description="Disordered" evidence="9">
    <location>
        <begin position="1"/>
        <end position="41"/>
    </location>
</feature>
<dbReference type="PANTHER" id="PTHR10942:SF0">
    <property type="entry name" value="LEISHMANOLYSIN-LIKE PEPTIDASE"/>
    <property type="match status" value="1"/>
</dbReference>
<feature type="region of interest" description="Disordered" evidence="9">
    <location>
        <begin position="703"/>
        <end position="766"/>
    </location>
</feature>
<keyword evidence="10" id="KW-0812">Transmembrane</keyword>
<name>A0A7S1BN78_9STRA</name>
<protein>
    <recommendedName>
        <fullName evidence="12">Leishmanolysin-like peptidase</fullName>
    </recommendedName>
</protein>
<dbReference type="GO" id="GO:0046872">
    <property type="term" value="F:metal ion binding"/>
    <property type="evidence" value="ECO:0007669"/>
    <property type="project" value="UniProtKB-KW"/>
</dbReference>
<accession>A0A7S1BN78</accession>
<keyword evidence="10" id="KW-1133">Transmembrane helix</keyword>
<reference evidence="11" key="1">
    <citation type="submission" date="2021-01" db="EMBL/GenBank/DDBJ databases">
        <authorList>
            <person name="Corre E."/>
            <person name="Pelletier E."/>
            <person name="Niang G."/>
            <person name="Scheremetjew M."/>
            <person name="Finn R."/>
            <person name="Kale V."/>
            <person name="Holt S."/>
            <person name="Cochrane G."/>
            <person name="Meng A."/>
            <person name="Brown T."/>
            <person name="Cohen L."/>
        </authorList>
    </citation>
    <scope>NUCLEOTIDE SEQUENCE</scope>
    <source>
        <strain evidence="11">308</strain>
    </source>
</reference>
<feature type="binding site" evidence="8">
    <location>
        <position position="260"/>
    </location>
    <ligand>
        <name>Zn(2+)</name>
        <dbReference type="ChEBI" id="CHEBI:29105"/>
        <note>catalytic</note>
    </ligand>
</feature>
<feature type="binding site" evidence="8">
    <location>
        <position position="264"/>
    </location>
    <ligand>
        <name>Zn(2+)</name>
        <dbReference type="ChEBI" id="CHEBI:29105"/>
        <note>catalytic</note>
    </ligand>
</feature>
<sequence length="766" mass="86869">MVSYKDPPRGLRNSSTKRKESYPPVAPNFDRRPYRRDPSLSNLIRNIEKNTLYHTEKSRTRTRDAPDIEYKNHPWTRRRKLQNYDEEPYTHMRITFDTTTLFAQNFIVQGYDETAYVTATILPRLSAFFSAALKVVPIARNLVVDATRLVENSPPGSQQPQYHCGHKNFGVVPPSHTKKGVAETDVIVYVSGSYGTIDGEKDEFCDEEAKTLAVAVSCSTDQYDRPIAGSIHFCLKKIGESLKTRNRDLMLHYNMDVAVHEMSHILGMSYNSFRYFRDSDTGIPLTPRPIIPQMTTCMDGSVREEHLPSSKILKVSFSSTGAKRRAYIVTNKVRQVVRNQFNCQDLIGAQLENIPTGMSCFGDHWDERAYYSDSLSGILGQDGNHMSAMTLALFEDSGWYKADYSVSELSPWGHGAGCGFVEKDCIDQQGQVSKPGKGFFCPSKDSHGCNPGHTHKADCSIFSYDGAKNIPQNFQYFEDPKSGGIVQADYCPIYNGYHDCRNPDNEPSTNSYWEEFGTDSRCFETQTRTDLYSRCYRSACVKDINKAKVLVAGKWHTCNYDFEVIKVDSFRGLKITCPRLASICPDLFCPANCAGNGVCLYKKDPYYPKAPPKAKCQCYDRRDTSPGCSQSLVIEKTWIDNEVELKNVKVSTTRLFDDVVGLFENYPDQWSKKSWIWAGSLVVIVGSVSYLIARYCCARRSTRKTERNNERRTNTRNMRKRTKDIGEQNGSRAARRGYIKGSSSDTREVSMDSEEITTDTKEINRS</sequence>
<dbReference type="GO" id="GO:0016020">
    <property type="term" value="C:membrane"/>
    <property type="evidence" value="ECO:0007669"/>
    <property type="project" value="InterPro"/>
</dbReference>
<dbReference type="Pfam" id="PF01457">
    <property type="entry name" value="Peptidase_M8"/>
    <property type="match status" value="1"/>
</dbReference>
<keyword evidence="5 8" id="KW-0862">Zinc</keyword>
<evidence type="ECO:0000256" key="3">
    <source>
        <dbReference type="ARBA" id="ARBA00022723"/>
    </source>
</evidence>
<proteinExistence type="inferred from homology"/>
<feature type="compositionally biased region" description="Basic and acidic residues" evidence="9">
    <location>
        <begin position="703"/>
        <end position="713"/>
    </location>
</feature>
<keyword evidence="4" id="KW-0378">Hydrolase</keyword>
<evidence type="ECO:0008006" key="12">
    <source>
        <dbReference type="Google" id="ProtNLM"/>
    </source>
</evidence>
<evidence type="ECO:0000256" key="9">
    <source>
        <dbReference type="SAM" id="MobiDB-lite"/>
    </source>
</evidence>
<dbReference type="Gene3D" id="2.10.55.10">
    <property type="entry name" value="Leishmanolysin domain 3"/>
    <property type="match status" value="1"/>
</dbReference>